<dbReference type="GO" id="GO:0004342">
    <property type="term" value="F:glucosamine-6-phosphate deaminase activity"/>
    <property type="evidence" value="ECO:0007669"/>
    <property type="project" value="UniProtKB-UniRule"/>
</dbReference>
<comment type="function">
    <text evidence="4">Catalyzes the reversible isomerization-deamination of glucosamine 6-phosphate (GlcN6P) to form fructose 6-phosphate (Fru6P) and ammonium ion.</text>
</comment>
<dbReference type="GO" id="GO:0006046">
    <property type="term" value="P:N-acetylglucosamine catabolic process"/>
    <property type="evidence" value="ECO:0007669"/>
    <property type="project" value="UniProtKB-UniRule"/>
</dbReference>
<comment type="pathway">
    <text evidence="4">Amino-sugar metabolism; N-acetylneuraminate degradation; D-fructose 6-phosphate from N-acetylneuraminate: step 5/5.</text>
</comment>
<evidence type="ECO:0000313" key="6">
    <source>
        <dbReference type="EMBL" id="TLS38766.1"/>
    </source>
</evidence>
<dbReference type="PANTHER" id="PTHR11280:SF5">
    <property type="entry name" value="GLUCOSAMINE-6-PHOSPHATE ISOMERASE"/>
    <property type="match status" value="1"/>
</dbReference>
<reference evidence="6 7" key="1">
    <citation type="submission" date="2019-04" db="EMBL/GenBank/DDBJ databases">
        <title>Bacillus caeni sp. nov., a bacterium isolated from mangrove sediment.</title>
        <authorList>
            <person name="Huang H."/>
            <person name="Mo K."/>
            <person name="Hu Y."/>
        </authorList>
    </citation>
    <scope>NUCLEOTIDE SEQUENCE [LARGE SCALE GENOMIC DNA]</scope>
    <source>
        <strain evidence="6 7">HB172195</strain>
    </source>
</reference>
<dbReference type="Proteomes" id="UP000308230">
    <property type="component" value="Unassembled WGS sequence"/>
</dbReference>
<dbReference type="InterPro" id="IPR018321">
    <property type="entry name" value="Glucosamine6P_isomerase_CS"/>
</dbReference>
<feature type="active site" description="For ring-opening step" evidence="4">
    <location>
        <position position="136"/>
    </location>
</feature>
<comment type="similarity">
    <text evidence="4">Belongs to the glucosamine/galactosamine-6-phosphate isomerase family. NagB subfamily.</text>
</comment>
<dbReference type="OrthoDB" id="9791139at2"/>
<feature type="domain" description="Glucosamine/galactosamine-6-phosphate isomerase" evidence="5">
    <location>
        <begin position="10"/>
        <end position="229"/>
    </location>
</feature>
<dbReference type="GO" id="GO:0005737">
    <property type="term" value="C:cytoplasm"/>
    <property type="evidence" value="ECO:0007669"/>
    <property type="project" value="TreeGrafter"/>
</dbReference>
<dbReference type="AlphaFoldDB" id="A0A5R9F8W8"/>
<keyword evidence="2 4" id="KW-0378">Hydrolase</keyword>
<dbReference type="PROSITE" id="PS01161">
    <property type="entry name" value="GLC_GALNAC_ISOMERASE"/>
    <property type="match status" value="1"/>
</dbReference>
<evidence type="ECO:0000256" key="3">
    <source>
        <dbReference type="ARBA" id="ARBA00023277"/>
    </source>
</evidence>
<dbReference type="GO" id="GO:0019262">
    <property type="term" value="P:N-acetylneuraminate catabolic process"/>
    <property type="evidence" value="ECO:0007669"/>
    <property type="project" value="UniProtKB-UniRule"/>
</dbReference>
<evidence type="ECO:0000256" key="1">
    <source>
        <dbReference type="ARBA" id="ARBA00000644"/>
    </source>
</evidence>
<comment type="catalytic activity">
    <reaction evidence="1 4">
        <text>alpha-D-glucosamine 6-phosphate + H2O = beta-D-fructose 6-phosphate + NH4(+)</text>
        <dbReference type="Rhea" id="RHEA:12172"/>
        <dbReference type="ChEBI" id="CHEBI:15377"/>
        <dbReference type="ChEBI" id="CHEBI:28938"/>
        <dbReference type="ChEBI" id="CHEBI:57634"/>
        <dbReference type="ChEBI" id="CHEBI:75989"/>
        <dbReference type="EC" id="3.5.99.6"/>
    </reaction>
</comment>
<feature type="active site" description="Proton acceptor; for enolization step" evidence="4">
    <location>
        <position position="67"/>
    </location>
</feature>
<dbReference type="GO" id="GO:0005975">
    <property type="term" value="P:carbohydrate metabolic process"/>
    <property type="evidence" value="ECO:0007669"/>
    <property type="project" value="InterPro"/>
</dbReference>
<dbReference type="NCBIfam" id="TIGR00502">
    <property type="entry name" value="nagB"/>
    <property type="match status" value="1"/>
</dbReference>
<evidence type="ECO:0000313" key="7">
    <source>
        <dbReference type="Proteomes" id="UP000308230"/>
    </source>
</evidence>
<dbReference type="Pfam" id="PF01182">
    <property type="entry name" value="Glucosamine_iso"/>
    <property type="match status" value="1"/>
</dbReference>
<dbReference type="GO" id="GO:0006043">
    <property type="term" value="P:glucosamine catabolic process"/>
    <property type="evidence" value="ECO:0007669"/>
    <property type="project" value="TreeGrafter"/>
</dbReference>
<accession>A0A5R9F8W8</accession>
<evidence type="ECO:0000256" key="2">
    <source>
        <dbReference type="ARBA" id="ARBA00022801"/>
    </source>
</evidence>
<dbReference type="EC" id="3.5.99.6" evidence="4"/>
<dbReference type="EMBL" id="SWLG01000001">
    <property type="protein sequence ID" value="TLS38766.1"/>
    <property type="molecule type" value="Genomic_DNA"/>
</dbReference>
<dbReference type="GO" id="GO:0042802">
    <property type="term" value="F:identical protein binding"/>
    <property type="evidence" value="ECO:0007669"/>
    <property type="project" value="TreeGrafter"/>
</dbReference>
<keyword evidence="3 4" id="KW-0119">Carbohydrate metabolism</keyword>
<dbReference type="InterPro" id="IPR006148">
    <property type="entry name" value="Glc/Gal-6P_isomerase"/>
</dbReference>
<proteinExistence type="inferred from homology"/>
<comment type="caution">
    <text evidence="6">The sequence shown here is derived from an EMBL/GenBank/DDBJ whole genome shotgun (WGS) entry which is preliminary data.</text>
</comment>
<organism evidence="6 7">
    <name type="scientific">Exobacillus caeni</name>
    <dbReference type="NCBI Taxonomy" id="2574798"/>
    <lineage>
        <taxon>Bacteria</taxon>
        <taxon>Bacillati</taxon>
        <taxon>Bacillota</taxon>
        <taxon>Bacilli</taxon>
        <taxon>Bacillales</taxon>
        <taxon>Guptibacillaceae</taxon>
        <taxon>Exobacillus</taxon>
    </lineage>
</organism>
<keyword evidence="7" id="KW-1185">Reference proteome</keyword>
<comment type="caution">
    <text evidence="4">Lacks conserved residue(s) required for the propagation of feature annotation.</text>
</comment>
<dbReference type="FunFam" id="3.40.50.1360:FF:000003">
    <property type="entry name" value="Glucosamine-6-phosphate deaminase"/>
    <property type="match status" value="1"/>
</dbReference>
<feature type="active site" description="For ring-opening step" evidence="4">
    <location>
        <position position="143"/>
    </location>
</feature>
<dbReference type="PANTHER" id="PTHR11280">
    <property type="entry name" value="GLUCOSAMINE-6-PHOSPHATE ISOMERASE"/>
    <property type="match status" value="1"/>
</dbReference>
<evidence type="ECO:0000256" key="4">
    <source>
        <dbReference type="HAMAP-Rule" id="MF_01241"/>
    </source>
</evidence>
<dbReference type="CDD" id="cd01399">
    <property type="entry name" value="GlcN6P_deaminase"/>
    <property type="match status" value="1"/>
</dbReference>
<gene>
    <name evidence="4 6" type="primary">nagB</name>
    <name evidence="6" type="ORF">FCL54_00145</name>
</gene>
<dbReference type="InterPro" id="IPR004547">
    <property type="entry name" value="Glucosamine6P_isomerase"/>
</dbReference>
<dbReference type="Gene3D" id="3.40.50.1360">
    <property type="match status" value="1"/>
</dbReference>
<feature type="active site" description="Proton acceptor; for ring-opening step" evidence="4">
    <location>
        <position position="138"/>
    </location>
</feature>
<name>A0A5R9F8W8_9BACL</name>
<protein>
    <recommendedName>
        <fullName evidence="4">Glucosamine-6-phosphate deaminase</fullName>
        <ecNumber evidence="4">3.5.99.6</ecNumber>
    </recommendedName>
    <alternativeName>
        <fullName evidence="4">GlcN6P deaminase</fullName>
        <shortName evidence="4">GNPDA</shortName>
    </alternativeName>
    <alternativeName>
        <fullName evidence="4">Glucosamine-6-phosphate isomerase</fullName>
    </alternativeName>
</protein>
<sequence>MRVIEVDNYDEMSEKAAELILEKIKENKHANLGLATGGTPVGTYRCLIKDHTENKTSYKNVQTFNLDEYIGIDPDNPNSYHSYMKANLFDHIDIPAAQTHIPNGNAEDLAIECLRYDKMIEEKGGIDLQLLGIGTNGHIGFNEPGTPFASHTHVVELAQSTREANARYFNSLDEVPTHALTMGISSILASKGIVLLASGEMKADAIYELLYGKIDEEMPASALRKHSNVTLIADKDALKKVKGQRSVACGQ</sequence>
<dbReference type="SUPFAM" id="SSF100950">
    <property type="entry name" value="NagB/RpiA/CoA transferase-like"/>
    <property type="match status" value="1"/>
</dbReference>
<dbReference type="InterPro" id="IPR037171">
    <property type="entry name" value="NagB/RpiA_transferase-like"/>
</dbReference>
<dbReference type="HAMAP" id="MF_01241">
    <property type="entry name" value="GlcN6P_deamin"/>
    <property type="match status" value="1"/>
</dbReference>
<dbReference type="UniPathway" id="UPA00629">
    <property type="reaction ID" value="UER00684"/>
</dbReference>
<dbReference type="RefSeq" id="WP_138121943.1">
    <property type="nucleotide sequence ID" value="NZ_SWLG01000001.1"/>
</dbReference>
<evidence type="ECO:0000259" key="5">
    <source>
        <dbReference type="Pfam" id="PF01182"/>
    </source>
</evidence>